<sequence length="109" mass="12677">MTERIAEIIAERRALEVRQAWDAVLRTREGRLVMWSILERCHLFAQTHLGTDLDGLRAGQREVGLMILNDRIFPHDVRTFAAMQIEHAEMMDRIHLAAEQQAEKEQADE</sequence>
<dbReference type="Proteomes" id="UP000256941">
    <property type="component" value="Unassembled WGS sequence"/>
</dbReference>
<name>A0A3D9XL96_PARVE</name>
<accession>A0A3D9XL96</accession>
<gene>
    <name evidence="2" type="ORF">BDD41_3133</name>
</gene>
<evidence type="ECO:0000313" key="2">
    <source>
        <dbReference type="EMBL" id="REF70401.1"/>
    </source>
</evidence>
<evidence type="ECO:0000259" key="1">
    <source>
        <dbReference type="Pfam" id="PF25181"/>
    </source>
</evidence>
<dbReference type="InterPro" id="IPR057447">
    <property type="entry name" value="Bbp19-like_phage"/>
</dbReference>
<proteinExistence type="predicted"/>
<dbReference type="EMBL" id="QTUJ01000002">
    <property type="protein sequence ID" value="REF70401.1"/>
    <property type="molecule type" value="Genomic_DNA"/>
</dbReference>
<reference evidence="2 3" key="1">
    <citation type="submission" date="2018-08" db="EMBL/GenBank/DDBJ databases">
        <title>Genomic Encyclopedia of Archaeal and Bacterial Type Strains, Phase II (KMG-II): from individual species to whole genera.</title>
        <authorList>
            <person name="Goeker M."/>
        </authorList>
    </citation>
    <scope>NUCLEOTIDE SEQUENCE [LARGE SCALE GENOMIC DNA]</scope>
    <source>
        <strain evidence="2 3">DSM 17099</strain>
    </source>
</reference>
<feature type="domain" description="Bbp19-like phage" evidence="1">
    <location>
        <begin position="23"/>
        <end position="74"/>
    </location>
</feature>
<dbReference type="RefSeq" id="WP_116222319.1">
    <property type="nucleotide sequence ID" value="NZ_CP038197.1"/>
</dbReference>
<comment type="caution">
    <text evidence="2">The sequence shown here is derived from an EMBL/GenBank/DDBJ whole genome shotgun (WGS) entry which is preliminary data.</text>
</comment>
<organism evidence="2 3">
    <name type="scientific">Paracoccus versutus</name>
    <name type="common">Thiobacillus versutus</name>
    <dbReference type="NCBI Taxonomy" id="34007"/>
    <lineage>
        <taxon>Bacteria</taxon>
        <taxon>Pseudomonadati</taxon>
        <taxon>Pseudomonadota</taxon>
        <taxon>Alphaproteobacteria</taxon>
        <taxon>Rhodobacterales</taxon>
        <taxon>Paracoccaceae</taxon>
        <taxon>Paracoccus</taxon>
    </lineage>
</organism>
<dbReference type="AlphaFoldDB" id="A0A3D9XL96"/>
<dbReference type="Pfam" id="PF25181">
    <property type="entry name" value="Phage_Bbp19"/>
    <property type="match status" value="1"/>
</dbReference>
<protein>
    <recommendedName>
        <fullName evidence="1">Bbp19-like phage domain-containing protein</fullName>
    </recommendedName>
</protein>
<evidence type="ECO:0000313" key="3">
    <source>
        <dbReference type="Proteomes" id="UP000256941"/>
    </source>
</evidence>